<organism evidence="2 3">
    <name type="scientific">Argiope bruennichi</name>
    <name type="common">Wasp spider</name>
    <name type="synonym">Aranea bruennichi</name>
    <dbReference type="NCBI Taxonomy" id="94029"/>
    <lineage>
        <taxon>Eukaryota</taxon>
        <taxon>Metazoa</taxon>
        <taxon>Ecdysozoa</taxon>
        <taxon>Arthropoda</taxon>
        <taxon>Chelicerata</taxon>
        <taxon>Arachnida</taxon>
        <taxon>Araneae</taxon>
        <taxon>Araneomorphae</taxon>
        <taxon>Entelegynae</taxon>
        <taxon>Araneoidea</taxon>
        <taxon>Araneidae</taxon>
        <taxon>Argiope</taxon>
    </lineage>
</organism>
<dbReference type="Proteomes" id="UP000807504">
    <property type="component" value="Unassembled WGS sequence"/>
</dbReference>
<accession>A0A8T0F2P7</accession>
<evidence type="ECO:0000313" key="2">
    <source>
        <dbReference type="EMBL" id="KAF8785436.1"/>
    </source>
</evidence>
<proteinExistence type="predicted"/>
<sequence>MEGQKNDASRKGKGFPTDSIESEKPDLSKMESNGVSSSSEVFMESVQRGTLPKIVHVTSLSKEPESFERFSNGQLSRRTDGASSLVRVEIASVQSRNLPRHFHANGGVLPLNIPDRTRRISSSSLTDEQRQRRKEEIEAYMISKWLGSNLAKADGRGAQNVQSLQEEEVEMIIIEEQEEYEVITIEEQEEDQIIIIDDQDEDEIITID</sequence>
<protein>
    <submittedName>
        <fullName evidence="2">Uncharacterized protein</fullName>
    </submittedName>
</protein>
<reference evidence="2" key="1">
    <citation type="journal article" date="2020" name="bioRxiv">
        <title>Chromosome-level reference genome of the European wasp spider Argiope bruennichi: a resource for studies on range expansion and evolutionary adaptation.</title>
        <authorList>
            <person name="Sheffer M.M."/>
            <person name="Hoppe A."/>
            <person name="Krehenwinkel H."/>
            <person name="Uhl G."/>
            <person name="Kuss A.W."/>
            <person name="Jensen L."/>
            <person name="Jensen C."/>
            <person name="Gillespie R.G."/>
            <person name="Hoff K.J."/>
            <person name="Prost S."/>
        </authorList>
    </citation>
    <scope>NUCLEOTIDE SEQUENCE</scope>
</reference>
<name>A0A8T0F2P7_ARGBR</name>
<comment type="caution">
    <text evidence="2">The sequence shown here is derived from an EMBL/GenBank/DDBJ whole genome shotgun (WGS) entry which is preliminary data.</text>
</comment>
<evidence type="ECO:0000256" key="1">
    <source>
        <dbReference type="SAM" id="MobiDB-lite"/>
    </source>
</evidence>
<gene>
    <name evidence="2" type="ORF">HNY73_010971</name>
</gene>
<feature type="compositionally biased region" description="Basic and acidic residues" evidence="1">
    <location>
        <begin position="1"/>
        <end position="10"/>
    </location>
</feature>
<dbReference type="AlphaFoldDB" id="A0A8T0F2P7"/>
<reference evidence="2" key="2">
    <citation type="submission" date="2020-06" db="EMBL/GenBank/DDBJ databases">
        <authorList>
            <person name="Sheffer M."/>
        </authorList>
    </citation>
    <scope>NUCLEOTIDE SEQUENCE</scope>
</reference>
<keyword evidence="3" id="KW-1185">Reference proteome</keyword>
<dbReference type="EMBL" id="JABXBU010000030">
    <property type="protein sequence ID" value="KAF8785436.1"/>
    <property type="molecule type" value="Genomic_DNA"/>
</dbReference>
<feature type="region of interest" description="Disordered" evidence="1">
    <location>
        <begin position="1"/>
        <end position="42"/>
    </location>
</feature>
<evidence type="ECO:0000313" key="3">
    <source>
        <dbReference type="Proteomes" id="UP000807504"/>
    </source>
</evidence>